<gene>
    <name evidence="14" type="primary">eccCa</name>
    <name evidence="14" type="ORF">FNH05_06425</name>
</gene>
<keyword evidence="3 12" id="KW-0812">Transmembrane</keyword>
<evidence type="ECO:0000256" key="6">
    <source>
        <dbReference type="ARBA" id="ARBA00022840"/>
    </source>
</evidence>
<keyword evidence="6 9" id="KW-0067">ATP-binding</keyword>
<keyword evidence="10" id="KW-0175">Coiled coil</keyword>
<keyword evidence="5 9" id="KW-0547">Nucleotide-binding</keyword>
<evidence type="ECO:0000256" key="1">
    <source>
        <dbReference type="ARBA" id="ARBA00004651"/>
    </source>
</evidence>
<dbReference type="GO" id="GO:0005524">
    <property type="term" value="F:ATP binding"/>
    <property type="evidence" value="ECO:0007669"/>
    <property type="project" value="UniProtKB-UniRule"/>
</dbReference>
<dbReference type="GO" id="GO:0003677">
    <property type="term" value="F:DNA binding"/>
    <property type="evidence" value="ECO:0007669"/>
    <property type="project" value="InterPro"/>
</dbReference>
<keyword evidence="2" id="KW-1003">Cell membrane</keyword>
<dbReference type="PANTHER" id="PTHR22683">
    <property type="entry name" value="SPORULATION PROTEIN RELATED"/>
    <property type="match status" value="1"/>
</dbReference>
<feature type="binding site" evidence="9">
    <location>
        <begin position="1117"/>
        <end position="1124"/>
    </location>
    <ligand>
        <name>ATP</name>
        <dbReference type="ChEBI" id="CHEBI:30616"/>
    </ligand>
</feature>
<dbReference type="InterPro" id="IPR023836">
    <property type="entry name" value="EccCa-like_Actinobacteria"/>
</dbReference>
<evidence type="ECO:0000313" key="14">
    <source>
        <dbReference type="EMBL" id="TVT58656.1"/>
    </source>
</evidence>
<feature type="domain" description="FtsK" evidence="13">
    <location>
        <begin position="815"/>
        <end position="1007"/>
    </location>
</feature>
<feature type="domain" description="FtsK" evidence="13">
    <location>
        <begin position="1100"/>
        <end position="1285"/>
    </location>
</feature>
<evidence type="ECO:0000256" key="9">
    <source>
        <dbReference type="PROSITE-ProRule" id="PRU00289"/>
    </source>
</evidence>
<protein>
    <submittedName>
        <fullName evidence="14">Type VII secretion protein EccCa</fullName>
    </submittedName>
</protein>
<dbReference type="NCBIfam" id="TIGR03925">
    <property type="entry name" value="T7SS_EccC_b"/>
    <property type="match status" value="1"/>
</dbReference>
<dbReference type="Proteomes" id="UP000320011">
    <property type="component" value="Unassembled WGS sequence"/>
</dbReference>
<evidence type="ECO:0000256" key="5">
    <source>
        <dbReference type="ARBA" id="ARBA00022741"/>
    </source>
</evidence>
<dbReference type="PROSITE" id="PS50901">
    <property type="entry name" value="FTSK"/>
    <property type="match status" value="3"/>
</dbReference>
<evidence type="ECO:0000259" key="13">
    <source>
        <dbReference type="PROSITE" id="PS50901"/>
    </source>
</evidence>
<feature type="transmembrane region" description="Helical" evidence="12">
    <location>
        <begin position="38"/>
        <end position="59"/>
    </location>
</feature>
<keyword evidence="4" id="KW-0677">Repeat</keyword>
<dbReference type="InterPro" id="IPR050206">
    <property type="entry name" value="FtsK/SpoIIIE/SftA"/>
</dbReference>
<keyword evidence="7 12" id="KW-1133">Transmembrane helix</keyword>
<dbReference type="InterPro" id="IPR003593">
    <property type="entry name" value="AAA+_ATPase"/>
</dbReference>
<evidence type="ECO:0000256" key="3">
    <source>
        <dbReference type="ARBA" id="ARBA00022692"/>
    </source>
</evidence>
<reference evidence="14 15" key="2">
    <citation type="submission" date="2019-08" db="EMBL/GenBank/DDBJ databases">
        <title>Amycolatopsis acidicola sp. nov., isolated from peat swamp forest soil.</title>
        <authorList>
            <person name="Srisuk N."/>
        </authorList>
    </citation>
    <scope>NUCLEOTIDE SEQUENCE [LARGE SCALE GENOMIC DNA]</scope>
    <source>
        <strain evidence="14 15">TBRC 6029</strain>
    </source>
</reference>
<evidence type="ECO:0000256" key="11">
    <source>
        <dbReference type="SAM" id="MobiDB-lite"/>
    </source>
</evidence>
<evidence type="ECO:0000256" key="2">
    <source>
        <dbReference type="ARBA" id="ARBA00022475"/>
    </source>
</evidence>
<feature type="coiled-coil region" evidence="10">
    <location>
        <begin position="96"/>
        <end position="127"/>
    </location>
</feature>
<name>A0A558DCE6_9PSEU</name>
<comment type="caution">
    <text evidence="14">The sequence shown here is derived from an EMBL/GenBank/DDBJ whole genome shotgun (WGS) entry which is preliminary data.</text>
</comment>
<evidence type="ECO:0000256" key="10">
    <source>
        <dbReference type="SAM" id="Coils"/>
    </source>
</evidence>
<feature type="region of interest" description="Disordered" evidence="11">
    <location>
        <begin position="8"/>
        <end position="36"/>
    </location>
</feature>
<keyword evidence="15" id="KW-1185">Reference proteome</keyword>
<evidence type="ECO:0000256" key="8">
    <source>
        <dbReference type="ARBA" id="ARBA00023136"/>
    </source>
</evidence>
<feature type="binding site" evidence="9">
    <location>
        <begin position="478"/>
        <end position="485"/>
    </location>
    <ligand>
        <name>ATP</name>
        <dbReference type="ChEBI" id="CHEBI:30616"/>
    </ligand>
</feature>
<dbReference type="PANTHER" id="PTHR22683:SF1">
    <property type="entry name" value="TYPE VII SECRETION SYSTEM PROTEIN ESSC"/>
    <property type="match status" value="1"/>
</dbReference>
<dbReference type="Pfam" id="PF01580">
    <property type="entry name" value="FtsK_SpoIIIE"/>
    <property type="match status" value="3"/>
</dbReference>
<proteinExistence type="predicted"/>
<dbReference type="NCBIfam" id="TIGR03924">
    <property type="entry name" value="T7SS_EccC_a"/>
    <property type="match status" value="1"/>
</dbReference>
<comment type="subcellular location">
    <subcellularLocation>
        <location evidence="1">Cell membrane</location>
        <topology evidence="1">Multi-pass membrane protein</topology>
    </subcellularLocation>
</comment>
<evidence type="ECO:0000256" key="7">
    <source>
        <dbReference type="ARBA" id="ARBA00022989"/>
    </source>
</evidence>
<evidence type="ECO:0000313" key="15">
    <source>
        <dbReference type="Proteomes" id="UP000320011"/>
    </source>
</evidence>
<dbReference type="InterPro" id="IPR002543">
    <property type="entry name" value="FtsK_dom"/>
</dbReference>
<dbReference type="GO" id="GO:0005886">
    <property type="term" value="C:plasma membrane"/>
    <property type="evidence" value="ECO:0007669"/>
    <property type="project" value="UniProtKB-SubCell"/>
</dbReference>
<feature type="compositionally biased region" description="Pro residues" evidence="11">
    <location>
        <begin position="25"/>
        <end position="34"/>
    </location>
</feature>
<evidence type="ECO:0000256" key="4">
    <source>
        <dbReference type="ARBA" id="ARBA00022737"/>
    </source>
</evidence>
<dbReference type="InterPro" id="IPR027417">
    <property type="entry name" value="P-loop_NTPase"/>
</dbReference>
<accession>A0A558DCE6</accession>
<dbReference type="Gene3D" id="3.40.50.300">
    <property type="entry name" value="P-loop containing nucleotide triphosphate hydrolases"/>
    <property type="match status" value="3"/>
</dbReference>
<dbReference type="SUPFAM" id="SSF52540">
    <property type="entry name" value="P-loop containing nucleoside triphosphate hydrolases"/>
    <property type="match status" value="3"/>
</dbReference>
<dbReference type="OrthoDB" id="9807790at2"/>
<reference evidence="14 15" key="1">
    <citation type="submission" date="2019-07" db="EMBL/GenBank/DDBJ databases">
        <authorList>
            <person name="Duangmal K."/>
            <person name="Teo W.F.A."/>
        </authorList>
    </citation>
    <scope>NUCLEOTIDE SEQUENCE [LARGE SCALE GENOMIC DNA]</scope>
    <source>
        <strain evidence="14 15">TBRC 6029</strain>
    </source>
</reference>
<feature type="domain" description="FtsK" evidence="13">
    <location>
        <begin position="455"/>
        <end position="655"/>
    </location>
</feature>
<feature type="binding site" evidence="9">
    <location>
        <begin position="834"/>
        <end position="841"/>
    </location>
    <ligand>
        <name>ATP</name>
        <dbReference type="ChEBI" id="CHEBI:30616"/>
    </ligand>
</feature>
<feature type="transmembrane region" description="Helical" evidence="12">
    <location>
        <begin position="66"/>
        <end position="87"/>
    </location>
</feature>
<sequence length="1320" mass="143727">MGTIIVKRPARQPAPELPSGDVVLDPPPENPPPAGKSWTRVLMILPMLAGTGGMALLIGAGRSGPLMYVAGGLYGVAVLGMILYQIISQGGQGAGKQEMIAQRRRYMRRLSQLRAQVRDTIDQQRRAMFYRHPAPGQLWSTAQSARVWERRPADWDYTVIRIGLGSQELATPLVPPQTKPIDELEPLCAMALRKFVTSYSTVPDLPVAVALRGFSRIYLTGDRERGRALARAMVAQLATFHAPGDVLAGFCVREREEWEWAKWLPHALHPGKTDAVGQIRLVTTSVTALEAILDDVLANRPRFNPGTTPIEGTTHLVVFVDGGDTTGSQHLMIEGGVEGVTLIDLTGQPPRLLDSGTLVLDIAADGGLTSRTVDGEGTIGLADELSTEDIRGLARTLAPMRLSAVSNGEQPLSHSLELTELLNLGDPYEFDLTASWVARSNRDRLRVPIGITADGRPMELDLKESAQDGMGPHGLLVGATGSGKSELLRTLVLALAVTHDSEILNFVLVDFKGGATFTKLDRLPHTSAVITNLADELHLVDRMLDAIGGELLRRQELLRKAGNYGSQRDYERARAAGAPLDPLPALLVIVDEFSELLTARPDFIDMFVQIGRVGRSLGVHLLLASQRLDEGRLRGLDSHLSYRIGLRTFSAMESRVVLGSPDAFQLPRSPGNGFLRFGTEDLVRFKAAYVSGVQRKGAIQVTDEEGRHIDPVQDYSTRYLKPRLTDEIAMPDPSDPGDTEELGETLMDVLVARLEGQGRPAHQVWLPPLAEPPTLDQLLSPLVTDPERGLTTEATERRGALQAAAGIIDRPVEQRRDVCWVDLSGAGGNLAVVGGPHSGKSTLIRTVLGSLALTHTPAEVQFFCLDFGGGSLTALRDLAHVGGVATRREIDQVRRSVAESLTLLAEREQRFAEHGIDSMATYRRLLREGRFPEDRFGDLFVVVDGWGTLRTEFEDLEPGVTELVNRGLAFGVHVIAGANRWMDLRTSVRDMFGSRLELRLGDPLDSVIGRRQAASVPEQAPGRGLAPDGMQFLAGVPRIDDRSTDEDLTEGVRRFVAAVNAAWPGRTAPAVRLLPAELPYAELPAPDEQGIPVGISETDLRPVRLDFTAEPHLLLLGDVESGKSSFLRALARGLMTRYRPDDVQLALIDFRRSLLGLVPDEYLVGYATTSGTVQEMVRLTIDAMTKRLPGGDITPEQLRTRSWWSGPELFVLIDDYDLVAPNPHDNPLVPLLEFMTQGRDIGLHLVVTRRTGGAGRALYDPVLSRIRDLASPGILLSGSPEEGPLLGNLKARPLPAGRGWLITRSGGSRLVQLAHLPADE</sequence>
<dbReference type="EMBL" id="VJWX01000037">
    <property type="protein sequence ID" value="TVT58656.1"/>
    <property type="molecule type" value="Genomic_DNA"/>
</dbReference>
<evidence type="ECO:0000256" key="12">
    <source>
        <dbReference type="SAM" id="Phobius"/>
    </source>
</evidence>
<dbReference type="RefSeq" id="WP_144586350.1">
    <property type="nucleotide sequence ID" value="NZ_VJWX01000037.1"/>
</dbReference>
<keyword evidence="8 12" id="KW-0472">Membrane</keyword>
<dbReference type="SMART" id="SM00382">
    <property type="entry name" value="AAA"/>
    <property type="match status" value="3"/>
</dbReference>
<organism evidence="14 15">
    <name type="scientific">Amycolatopsis rhizosphaerae</name>
    <dbReference type="NCBI Taxonomy" id="2053003"/>
    <lineage>
        <taxon>Bacteria</taxon>
        <taxon>Bacillati</taxon>
        <taxon>Actinomycetota</taxon>
        <taxon>Actinomycetes</taxon>
        <taxon>Pseudonocardiales</taxon>
        <taxon>Pseudonocardiaceae</taxon>
        <taxon>Amycolatopsis</taxon>
    </lineage>
</organism>
<dbReference type="InterPro" id="IPR023837">
    <property type="entry name" value="EccCb-like_Actinobacteria"/>
</dbReference>